<proteinExistence type="predicted"/>
<protein>
    <submittedName>
        <fullName evidence="1">Uncharacterized protein</fullName>
    </submittedName>
</protein>
<feature type="non-terminal residue" evidence="1">
    <location>
        <position position="1"/>
    </location>
</feature>
<reference evidence="1" key="1">
    <citation type="submission" date="2014-12" db="EMBL/GenBank/DDBJ databases">
        <title>Insight into the proteome of Arion vulgaris.</title>
        <authorList>
            <person name="Aradska J."/>
            <person name="Bulat T."/>
            <person name="Smidak R."/>
            <person name="Sarate P."/>
            <person name="Gangsoo J."/>
            <person name="Sialana F."/>
            <person name="Bilban M."/>
            <person name="Lubec G."/>
        </authorList>
    </citation>
    <scope>NUCLEOTIDE SEQUENCE</scope>
    <source>
        <tissue evidence="1">Skin</tissue>
    </source>
</reference>
<dbReference type="EMBL" id="HACG01018148">
    <property type="protein sequence ID" value="CEK65013.1"/>
    <property type="molecule type" value="Transcribed_RNA"/>
</dbReference>
<dbReference type="AlphaFoldDB" id="A0A0B6Z930"/>
<name>A0A0B6Z930_9EUPU</name>
<organism evidence="1">
    <name type="scientific">Arion vulgaris</name>
    <dbReference type="NCBI Taxonomy" id="1028688"/>
    <lineage>
        <taxon>Eukaryota</taxon>
        <taxon>Metazoa</taxon>
        <taxon>Spiralia</taxon>
        <taxon>Lophotrochozoa</taxon>
        <taxon>Mollusca</taxon>
        <taxon>Gastropoda</taxon>
        <taxon>Heterobranchia</taxon>
        <taxon>Euthyneura</taxon>
        <taxon>Panpulmonata</taxon>
        <taxon>Eupulmonata</taxon>
        <taxon>Stylommatophora</taxon>
        <taxon>Helicina</taxon>
        <taxon>Arionoidea</taxon>
        <taxon>Arionidae</taxon>
        <taxon>Arion</taxon>
    </lineage>
</organism>
<sequence length="73" mass="7966">SKPNSTALQKRPEFDSILNSGAIFTNGARTLTLEEIKGTILNNTEQTLANMLHVILEGTQDEKQEALPAAELE</sequence>
<feature type="non-terminal residue" evidence="1">
    <location>
        <position position="73"/>
    </location>
</feature>
<gene>
    <name evidence="1" type="primary">ORF53620</name>
</gene>
<accession>A0A0B6Z930</accession>
<evidence type="ECO:0000313" key="1">
    <source>
        <dbReference type="EMBL" id="CEK65013.1"/>
    </source>
</evidence>